<evidence type="ECO:0000313" key="1">
    <source>
        <dbReference type="EMBL" id="WWC41323.1"/>
    </source>
</evidence>
<evidence type="ECO:0000313" key="2">
    <source>
        <dbReference type="Proteomes" id="UP001318120"/>
    </source>
</evidence>
<name>A0ABZ2E6K2_9BACT</name>
<organism evidence="1 2">
    <name type="scientific">Campylobacter vicugnae</name>
    <dbReference type="NCBI Taxonomy" id="1660076"/>
    <lineage>
        <taxon>Bacteria</taxon>
        <taxon>Pseudomonadati</taxon>
        <taxon>Campylobacterota</taxon>
        <taxon>Epsilonproteobacteria</taxon>
        <taxon>Campylobacterales</taxon>
        <taxon>Campylobacteraceae</taxon>
        <taxon>Campylobacter</taxon>
    </lineage>
</organism>
<proteinExistence type="predicted"/>
<sequence>MNMTDNEKKYLQMKYEAYQRVAEDMGNAFVQRLGDLFKAIQENRDLAPYVKRVINPFGEYEEPTVKESEPVIEAKEVKPKAAKWTKVYEEALLHASKDSTSNKRRTLEYLEQTLPFSKGAIKRKAYRLGLKWKKGKLVDAKA</sequence>
<keyword evidence="2" id="KW-1185">Reference proteome</keyword>
<dbReference type="RefSeq" id="WP_086302593.1">
    <property type="nucleotide sequence ID" value="NZ_CP144916.1"/>
</dbReference>
<dbReference type="EMBL" id="CP144916">
    <property type="protein sequence ID" value="WWC41323.1"/>
    <property type="molecule type" value="Genomic_DNA"/>
</dbReference>
<accession>A0ABZ2E6K2</accession>
<protein>
    <submittedName>
        <fullName evidence="1">Uncharacterized protein</fullName>
    </submittedName>
</protein>
<reference evidence="1 2" key="1">
    <citation type="journal article" date="2017" name="Genome Biol. Evol.">
        <title>Comparative Genomic Analysis Identifies a Campylobacter Clade Deficient in Selenium Metabolism.</title>
        <authorList>
            <person name="Miller W.G."/>
            <person name="Yee E."/>
            <person name="Lopes B.S."/>
            <person name="Chapman M.H."/>
            <person name="Huynh S."/>
            <person name="Bono J.L."/>
            <person name="Parker C.T."/>
            <person name="Strachan N.J.C."/>
            <person name="Forbes K.J."/>
        </authorList>
    </citation>
    <scope>NUCLEOTIDE SEQUENCE [LARGE SCALE GENOMIC DNA]</scope>
    <source>
        <strain evidence="1 2">RM9261</strain>
    </source>
</reference>
<dbReference type="Proteomes" id="UP001318120">
    <property type="component" value="Chromosome"/>
</dbReference>
<gene>
    <name evidence="1" type="ORF">CVIC9261_06355</name>
</gene>
<dbReference type="GeneID" id="93113714"/>